<keyword evidence="5" id="KW-0539">Nucleus</keyword>
<keyword evidence="3" id="KW-0238">DNA-binding</keyword>
<evidence type="ECO:0000256" key="5">
    <source>
        <dbReference type="ARBA" id="ARBA00023242"/>
    </source>
</evidence>
<comment type="caution">
    <text evidence="11">The sequence shown here is derived from an EMBL/GenBank/DDBJ whole genome shotgun (WGS) entry which is preliminary data.</text>
</comment>
<evidence type="ECO:0000256" key="1">
    <source>
        <dbReference type="ARBA" id="ARBA00004123"/>
    </source>
</evidence>
<feature type="compositionally biased region" description="Polar residues" evidence="8">
    <location>
        <begin position="318"/>
        <end position="327"/>
    </location>
</feature>
<feature type="region of interest" description="Disordered" evidence="8">
    <location>
        <begin position="279"/>
        <end position="594"/>
    </location>
</feature>
<dbReference type="InterPro" id="IPR053829">
    <property type="entry name" value="XLF-like_CC"/>
</dbReference>
<name>A0A3E2HH11_SCYLI</name>
<comment type="similarity">
    <text evidence="6">Belongs to the XRCC4-XLF family. XLF subfamily.</text>
</comment>
<dbReference type="GO" id="GO:0045027">
    <property type="term" value="F:DNA end binding"/>
    <property type="evidence" value="ECO:0007669"/>
    <property type="project" value="TreeGrafter"/>
</dbReference>
<dbReference type="OMA" id="IKGVAPF"/>
<dbReference type="Pfam" id="PF09302">
    <property type="entry name" value="XLF"/>
    <property type="match status" value="1"/>
</dbReference>
<dbReference type="STRING" id="5539.A0A3E2HH11"/>
<dbReference type="PANTHER" id="PTHR32235">
    <property type="entry name" value="NON-HOMOLOGOUS END-JOINING FACTOR 1"/>
    <property type="match status" value="1"/>
</dbReference>
<comment type="subcellular location">
    <subcellularLocation>
        <location evidence="1">Nucleus</location>
    </subcellularLocation>
</comment>
<feature type="compositionally biased region" description="Basic and acidic residues" evidence="8">
    <location>
        <begin position="539"/>
        <end position="584"/>
    </location>
</feature>
<feature type="non-terminal residue" evidence="11">
    <location>
        <position position="594"/>
    </location>
</feature>
<organism evidence="11 12">
    <name type="scientific">Scytalidium lignicola</name>
    <name type="common">Hyphomycete</name>
    <dbReference type="NCBI Taxonomy" id="5539"/>
    <lineage>
        <taxon>Eukaryota</taxon>
        <taxon>Fungi</taxon>
        <taxon>Dikarya</taxon>
        <taxon>Ascomycota</taxon>
        <taxon>Pezizomycotina</taxon>
        <taxon>Leotiomycetes</taxon>
        <taxon>Leotiomycetes incertae sedis</taxon>
        <taxon>Scytalidium</taxon>
    </lineage>
</organism>
<feature type="compositionally biased region" description="Pro residues" evidence="8">
    <location>
        <begin position="429"/>
        <end position="445"/>
    </location>
</feature>
<dbReference type="InterPro" id="IPR038051">
    <property type="entry name" value="XRCC4-like_N_sf"/>
</dbReference>
<dbReference type="Pfam" id="PF21928">
    <property type="entry name" value="XLF_CC"/>
    <property type="match status" value="1"/>
</dbReference>
<feature type="domain" description="XLF-like coiled-coil region" evidence="10">
    <location>
        <begin position="147"/>
        <end position="195"/>
    </location>
</feature>
<dbReference type="GO" id="GO:0032807">
    <property type="term" value="C:DNA ligase IV complex"/>
    <property type="evidence" value="ECO:0007669"/>
    <property type="project" value="TreeGrafter"/>
</dbReference>
<feature type="compositionally biased region" description="Acidic residues" evidence="8">
    <location>
        <begin position="472"/>
        <end position="492"/>
    </location>
</feature>
<keyword evidence="12" id="KW-1185">Reference proteome</keyword>
<evidence type="ECO:0000256" key="8">
    <source>
        <dbReference type="SAM" id="MobiDB-lite"/>
    </source>
</evidence>
<dbReference type="OrthoDB" id="2155935at2759"/>
<dbReference type="Proteomes" id="UP000258309">
    <property type="component" value="Unassembled WGS sequence"/>
</dbReference>
<gene>
    <name evidence="11" type="ORF">B7463_g3603</name>
</gene>
<proteinExistence type="inferred from homology"/>
<dbReference type="EMBL" id="NCSJ02000049">
    <property type="protein sequence ID" value="RFU32716.1"/>
    <property type="molecule type" value="Genomic_DNA"/>
</dbReference>
<protein>
    <recommendedName>
        <fullName evidence="7">Non-homologous end-joining factor 1</fullName>
    </recommendedName>
</protein>
<dbReference type="GO" id="GO:0006303">
    <property type="term" value="P:double-strand break repair via nonhomologous end joining"/>
    <property type="evidence" value="ECO:0007669"/>
    <property type="project" value="UniProtKB-ARBA"/>
</dbReference>
<dbReference type="AlphaFoldDB" id="A0A3E2HH11"/>
<feature type="non-terminal residue" evidence="11">
    <location>
        <position position="1"/>
    </location>
</feature>
<feature type="compositionally biased region" description="Acidic residues" evidence="8">
    <location>
        <begin position="341"/>
        <end position="350"/>
    </location>
</feature>
<accession>A0A3E2HH11</accession>
<reference evidence="11 12" key="1">
    <citation type="submission" date="2018-05" db="EMBL/GenBank/DDBJ databases">
        <title>Draft genome sequence of Scytalidium lignicola DSM 105466, a ubiquitous saprotrophic fungus.</title>
        <authorList>
            <person name="Buettner E."/>
            <person name="Gebauer A.M."/>
            <person name="Hofrichter M."/>
            <person name="Liers C."/>
            <person name="Kellner H."/>
        </authorList>
    </citation>
    <scope>NUCLEOTIDE SEQUENCE [LARGE SCALE GENOMIC DNA]</scope>
    <source>
        <strain evidence="11 12">DSM 105466</strain>
    </source>
</reference>
<dbReference type="Gene3D" id="2.170.210.10">
    <property type="entry name" value="DNA double-strand break repair and VJ recombination XRCC4, N-terminal"/>
    <property type="match status" value="1"/>
</dbReference>
<feature type="compositionally biased region" description="Polar residues" evidence="8">
    <location>
        <begin position="354"/>
        <end position="364"/>
    </location>
</feature>
<evidence type="ECO:0000256" key="3">
    <source>
        <dbReference type="ARBA" id="ARBA00023125"/>
    </source>
</evidence>
<evidence type="ECO:0000256" key="2">
    <source>
        <dbReference type="ARBA" id="ARBA00022763"/>
    </source>
</evidence>
<dbReference type="PANTHER" id="PTHR32235:SF1">
    <property type="entry name" value="NON-HOMOLOGOUS END-JOINING FACTOR 1"/>
    <property type="match status" value="1"/>
</dbReference>
<feature type="domain" description="XLF-like N-terminal" evidence="9">
    <location>
        <begin position="10"/>
        <end position="140"/>
    </location>
</feature>
<keyword evidence="2" id="KW-0227">DNA damage</keyword>
<evidence type="ECO:0000256" key="6">
    <source>
        <dbReference type="ARBA" id="ARBA00025747"/>
    </source>
</evidence>
<keyword evidence="4" id="KW-0234">DNA repair</keyword>
<evidence type="ECO:0000313" key="12">
    <source>
        <dbReference type="Proteomes" id="UP000258309"/>
    </source>
</evidence>
<evidence type="ECO:0000313" key="11">
    <source>
        <dbReference type="EMBL" id="RFU32716.1"/>
    </source>
</evidence>
<evidence type="ECO:0000259" key="10">
    <source>
        <dbReference type="Pfam" id="PF21928"/>
    </source>
</evidence>
<evidence type="ECO:0000256" key="4">
    <source>
        <dbReference type="ARBA" id="ARBA00023204"/>
    </source>
</evidence>
<sequence length="594" mass="65990">MVLSISPPHWRPLSFKSLQTTSSAHLPPFLIASSFTSTSYTIYLTDLTHLWSESLDQKDIIERSREENTSIDPSDSDDQLEIFLQKIKLGVDGGKDSTLDMEILDGHGKNKAHNGGQSLTLHIKVKLPLPLRSLEWPVNLVLGCRAMFTSVVTYPLARAQQARMKETESLLQRLKEKDQVIQKLVDSIETRGGDLGLLFPHAIGKGERKVSKKTIEDRVKGLGPFDYDSWRKGLDGNEKLSTEKLLDDVFGLEKEPRIEIPEKPDFSEESEEWWENMKGKKIGLSDSGAERSSETNLEIRPALQSSDSTIQDEDAFQVQATPPNLKNSAEKYKTHRNIIDDSTEDEDDGLDLQPRQSAIQDSLPQSPPRKLTPTPPQRSKAKGGTLGGVGTRKAATSARKPPSPAPEHKPMQDESTTEDDEEKEALPPRKSPSPPPKQKTPTPPPLKEKESPAKPKRSTLGKIGVKKKDPTPEPEPEQEQEQPPEAEMEAEPEPPAKSAAPKKKTRLGAIGQSRGGATSSQRIHDDGGNVGDGDQIADDDTRGRRTVSKEKTPDVKEPTPPRETSEERANRKREQLKRELEQKAKAPAKKKRKF</sequence>
<evidence type="ECO:0000256" key="7">
    <source>
        <dbReference type="ARBA" id="ARBA00044529"/>
    </source>
</evidence>
<dbReference type="InterPro" id="IPR015381">
    <property type="entry name" value="XLF-like_N"/>
</dbReference>
<evidence type="ECO:0000259" key="9">
    <source>
        <dbReference type="Pfam" id="PF09302"/>
    </source>
</evidence>
<dbReference type="InterPro" id="IPR052287">
    <property type="entry name" value="NHEJ_factor"/>
</dbReference>
<dbReference type="CDD" id="cd22285">
    <property type="entry name" value="HD_XLF_N"/>
    <property type="match status" value="1"/>
</dbReference>